<evidence type="ECO:0000313" key="10">
    <source>
        <dbReference type="EMBL" id="KIW16771.1"/>
    </source>
</evidence>
<dbReference type="GO" id="GO:0045944">
    <property type="term" value="P:positive regulation of transcription by RNA polymerase II"/>
    <property type="evidence" value="ECO:0007669"/>
    <property type="project" value="TreeGrafter"/>
</dbReference>
<dbReference type="InterPro" id="IPR052202">
    <property type="entry name" value="Yeast_MetPath_Reg"/>
</dbReference>
<evidence type="ECO:0000256" key="3">
    <source>
        <dbReference type="ARBA" id="ARBA00022833"/>
    </source>
</evidence>
<keyword evidence="2" id="KW-0479">Metal-binding</keyword>
<dbReference type="PANTHER" id="PTHR47782">
    <property type="entry name" value="ZN(II)2CYS6 TRANSCRIPTION FACTOR (EUROFUNG)-RELATED"/>
    <property type="match status" value="1"/>
</dbReference>
<evidence type="ECO:0000313" key="11">
    <source>
        <dbReference type="Proteomes" id="UP000053328"/>
    </source>
</evidence>
<evidence type="ECO:0000256" key="2">
    <source>
        <dbReference type="ARBA" id="ARBA00022723"/>
    </source>
</evidence>
<reference evidence="10 11" key="1">
    <citation type="submission" date="2015-01" db="EMBL/GenBank/DDBJ databases">
        <title>The Genome Sequence of Exophiala spinifera CBS89968.</title>
        <authorList>
            <consortium name="The Broad Institute Genomics Platform"/>
            <person name="Cuomo C."/>
            <person name="de Hoog S."/>
            <person name="Gorbushina A."/>
            <person name="Stielow B."/>
            <person name="Teixiera M."/>
            <person name="Abouelleil A."/>
            <person name="Chapman S.B."/>
            <person name="Priest M."/>
            <person name="Young S.K."/>
            <person name="Wortman J."/>
            <person name="Nusbaum C."/>
            <person name="Birren B."/>
        </authorList>
    </citation>
    <scope>NUCLEOTIDE SEQUENCE [LARGE SCALE GENOMIC DNA]</scope>
    <source>
        <strain evidence="10 11">CBS 89968</strain>
    </source>
</reference>
<keyword evidence="11" id="KW-1185">Reference proteome</keyword>
<dbReference type="EMBL" id="KN847494">
    <property type="protein sequence ID" value="KIW16771.1"/>
    <property type="molecule type" value="Genomic_DNA"/>
</dbReference>
<keyword evidence="5" id="KW-0238">DNA-binding</keyword>
<dbReference type="GO" id="GO:0005634">
    <property type="term" value="C:nucleus"/>
    <property type="evidence" value="ECO:0007669"/>
    <property type="project" value="UniProtKB-SubCell"/>
</dbReference>
<gene>
    <name evidence="10" type="ORF">PV08_03961</name>
</gene>
<evidence type="ECO:0000256" key="1">
    <source>
        <dbReference type="ARBA" id="ARBA00004123"/>
    </source>
</evidence>
<keyword evidence="7" id="KW-0539">Nucleus</keyword>
<dbReference type="RefSeq" id="XP_016236987.1">
    <property type="nucleotide sequence ID" value="XM_016378310.1"/>
</dbReference>
<accession>A0A0D1YNS8</accession>
<sequence>MRLRPKWLQALCGKSKINLDIKGSAFIVLIRPKQSGNECYVEDPDTGRTVPRAYIQRLEDHAHNLRQAMKNLSSDPQAEGASPKLKPSRQKKQRIQASSRRYLGPSSGIAFIEYAITFAKTRNILDGSQDLASQRNTQANTDAKRLIAVLSPAPTHANLDRETVSRLFDYFSVTQWFYRILTRDQFDVHLSRFFSDAPNDYPESGIVVHMITAISSFYLGSMEGNAMASNLAEMQYERALHLLPNILPYRTIETLQIILLVLLYSLVNPQKSVTWHLLGSALRLATFLRLHEDNVTAPSTYSAKEINARRDLFWSLYSIDRAVGNTLGRPTALQDRDIETSFPDINPVDPHDSSSTHDAAAVNHCFLLRRLQSEVADILYQKVRPSPAEWHKDIQRRLDEWLVQAPLAQASPQMQEWINHAYHNLTMFIYRPSLTSPSPYEGTYERSFTSASNVLKLYAKMHSRNAIDCTWMAFHWLFLAAVTHLFCIWTSPEIRAVADWKEINEDLQRTRMVLSAMAEHWRYGKRILDIYCQLCGGTIRHFVQLIPVNGEDYDQRLTRGVSWPNGSAEDPAVDTSPPPIAASFDHVSAFHFEDTLMDDDPEHWLEQPLGGNGAENPGAMLYSSFDAMGNELDPWFYRM</sequence>
<comment type="subcellular location">
    <subcellularLocation>
        <location evidence="1">Nucleus</location>
    </subcellularLocation>
</comment>
<proteinExistence type="predicted"/>
<evidence type="ECO:0000259" key="9">
    <source>
        <dbReference type="SMART" id="SM00906"/>
    </source>
</evidence>
<dbReference type="AlphaFoldDB" id="A0A0D1YNS8"/>
<keyword evidence="6" id="KW-0804">Transcription</keyword>
<dbReference type="GO" id="GO:0006351">
    <property type="term" value="P:DNA-templated transcription"/>
    <property type="evidence" value="ECO:0007669"/>
    <property type="project" value="InterPro"/>
</dbReference>
<dbReference type="SMART" id="SM00906">
    <property type="entry name" value="Fungal_trans"/>
    <property type="match status" value="1"/>
</dbReference>
<evidence type="ECO:0000256" key="7">
    <source>
        <dbReference type="ARBA" id="ARBA00023242"/>
    </source>
</evidence>
<dbReference type="HOGENOM" id="CLU_428287_0_0_1"/>
<keyword evidence="3" id="KW-0862">Zinc</keyword>
<dbReference type="VEuPathDB" id="FungiDB:PV08_03961"/>
<feature type="domain" description="Xylanolytic transcriptional activator regulatory" evidence="9">
    <location>
        <begin position="274"/>
        <end position="349"/>
    </location>
</feature>
<dbReference type="OrthoDB" id="189997at2759"/>
<dbReference type="Pfam" id="PF04082">
    <property type="entry name" value="Fungal_trans"/>
    <property type="match status" value="1"/>
</dbReference>
<protein>
    <recommendedName>
        <fullName evidence="9">Xylanolytic transcriptional activator regulatory domain-containing protein</fullName>
    </recommendedName>
</protein>
<dbReference type="InterPro" id="IPR007219">
    <property type="entry name" value="XnlR_reg_dom"/>
</dbReference>
<evidence type="ECO:0000256" key="5">
    <source>
        <dbReference type="ARBA" id="ARBA00023125"/>
    </source>
</evidence>
<feature type="region of interest" description="Disordered" evidence="8">
    <location>
        <begin position="71"/>
        <end position="100"/>
    </location>
</feature>
<dbReference type="GO" id="GO:0000981">
    <property type="term" value="F:DNA-binding transcription factor activity, RNA polymerase II-specific"/>
    <property type="evidence" value="ECO:0007669"/>
    <property type="project" value="TreeGrafter"/>
</dbReference>
<keyword evidence="4" id="KW-0805">Transcription regulation</keyword>
<dbReference type="GO" id="GO:0043565">
    <property type="term" value="F:sequence-specific DNA binding"/>
    <property type="evidence" value="ECO:0007669"/>
    <property type="project" value="TreeGrafter"/>
</dbReference>
<evidence type="ECO:0000256" key="6">
    <source>
        <dbReference type="ARBA" id="ARBA00023163"/>
    </source>
</evidence>
<dbReference type="GO" id="GO:0008270">
    <property type="term" value="F:zinc ion binding"/>
    <property type="evidence" value="ECO:0007669"/>
    <property type="project" value="InterPro"/>
</dbReference>
<name>A0A0D1YNS8_9EURO</name>
<dbReference type="PANTHER" id="PTHR47782:SF1">
    <property type="entry name" value="PYRIMIDINE PATHWAY REGULATORY PROTEIN 1"/>
    <property type="match status" value="1"/>
</dbReference>
<evidence type="ECO:0000256" key="8">
    <source>
        <dbReference type="SAM" id="MobiDB-lite"/>
    </source>
</evidence>
<dbReference type="STRING" id="91928.A0A0D1YNS8"/>
<organism evidence="10 11">
    <name type="scientific">Exophiala spinifera</name>
    <dbReference type="NCBI Taxonomy" id="91928"/>
    <lineage>
        <taxon>Eukaryota</taxon>
        <taxon>Fungi</taxon>
        <taxon>Dikarya</taxon>
        <taxon>Ascomycota</taxon>
        <taxon>Pezizomycotina</taxon>
        <taxon>Eurotiomycetes</taxon>
        <taxon>Chaetothyriomycetidae</taxon>
        <taxon>Chaetothyriales</taxon>
        <taxon>Herpotrichiellaceae</taxon>
        <taxon>Exophiala</taxon>
    </lineage>
</organism>
<evidence type="ECO:0000256" key="4">
    <source>
        <dbReference type="ARBA" id="ARBA00023015"/>
    </source>
</evidence>
<dbReference type="Proteomes" id="UP000053328">
    <property type="component" value="Unassembled WGS sequence"/>
</dbReference>
<dbReference type="GeneID" id="27331044"/>
<dbReference type="CDD" id="cd12148">
    <property type="entry name" value="fungal_TF_MHR"/>
    <property type="match status" value="1"/>
</dbReference>